<comment type="caution">
    <text evidence="1">The sequence shown here is derived from an EMBL/GenBank/DDBJ whole genome shotgun (WGS) entry which is preliminary data.</text>
</comment>
<dbReference type="InterPro" id="IPR036280">
    <property type="entry name" value="Multihaem_cyt_sf"/>
</dbReference>
<evidence type="ECO:0000313" key="1">
    <source>
        <dbReference type="EMBL" id="HIS74150.1"/>
    </source>
</evidence>
<dbReference type="InterPro" id="IPR010181">
    <property type="entry name" value="CGCAxxGCC_motif"/>
</dbReference>
<evidence type="ECO:0000313" key="2">
    <source>
        <dbReference type="Proteomes" id="UP000886865"/>
    </source>
</evidence>
<dbReference type="SUPFAM" id="SSF48695">
    <property type="entry name" value="Multiheme cytochromes"/>
    <property type="match status" value="1"/>
</dbReference>
<dbReference type="NCBIfam" id="TIGR01909">
    <property type="entry name" value="C_GCAxxG_C_C"/>
    <property type="match status" value="1"/>
</dbReference>
<reference evidence="1" key="2">
    <citation type="journal article" date="2021" name="PeerJ">
        <title>Extensive microbial diversity within the chicken gut microbiome revealed by metagenomics and culture.</title>
        <authorList>
            <person name="Gilroy R."/>
            <person name="Ravi A."/>
            <person name="Getino M."/>
            <person name="Pursley I."/>
            <person name="Horton D.L."/>
            <person name="Alikhan N.F."/>
            <person name="Baker D."/>
            <person name="Gharbi K."/>
            <person name="Hall N."/>
            <person name="Watson M."/>
            <person name="Adriaenssens E.M."/>
            <person name="Foster-Nyarko E."/>
            <person name="Jarju S."/>
            <person name="Secka A."/>
            <person name="Antonio M."/>
            <person name="Oren A."/>
            <person name="Chaudhuri R.R."/>
            <person name="La Ragione R."/>
            <person name="Hildebrand F."/>
            <person name="Pallen M.J."/>
        </authorList>
    </citation>
    <scope>NUCLEOTIDE SEQUENCE</scope>
    <source>
        <strain evidence="1">CHK152-2871</strain>
    </source>
</reference>
<gene>
    <name evidence="1" type="ORF">IAA86_03910</name>
</gene>
<name>A0A9D1JXH8_9BACT</name>
<sequence>MDNKIKEIAIDNFLNKGYSCSESIVQSAIEAGYVPRELLSVATSFSGGMGSGCLCGAIAGSQIVIGYLHGKNKTNTARVLAKNFIEEFKKSHRATCCRVLTAGFDFHSPERKKHCVNMVTCCAEILEDILEREKSKV</sequence>
<accession>A0A9D1JXH8</accession>
<dbReference type="Proteomes" id="UP000886865">
    <property type="component" value="Unassembled WGS sequence"/>
</dbReference>
<protein>
    <submittedName>
        <fullName evidence="1">C-GCAxxG-C-C family protein</fullName>
    </submittedName>
</protein>
<dbReference type="Pfam" id="PF09719">
    <property type="entry name" value="C_GCAxxG_C_C"/>
    <property type="match status" value="1"/>
</dbReference>
<reference evidence="1" key="1">
    <citation type="submission" date="2020-10" db="EMBL/GenBank/DDBJ databases">
        <authorList>
            <person name="Gilroy R."/>
        </authorList>
    </citation>
    <scope>NUCLEOTIDE SEQUENCE</scope>
    <source>
        <strain evidence="1">CHK152-2871</strain>
    </source>
</reference>
<organism evidence="1 2">
    <name type="scientific">Candidatus Galligastranaerophilus intestinavium</name>
    <dbReference type="NCBI Taxonomy" id="2840836"/>
    <lineage>
        <taxon>Bacteria</taxon>
        <taxon>Candidatus Galligastranaerophilus</taxon>
    </lineage>
</organism>
<dbReference type="EMBL" id="DVJQ01000034">
    <property type="protein sequence ID" value="HIS74150.1"/>
    <property type="molecule type" value="Genomic_DNA"/>
</dbReference>
<proteinExistence type="predicted"/>
<dbReference type="AlphaFoldDB" id="A0A9D1JXH8"/>